<feature type="compositionally biased region" description="Basic and acidic residues" evidence="1">
    <location>
        <begin position="70"/>
        <end position="79"/>
    </location>
</feature>
<dbReference type="Gene3D" id="2.40.50.140">
    <property type="entry name" value="Nucleic acid-binding proteins"/>
    <property type="match status" value="1"/>
</dbReference>
<dbReference type="EMBL" id="JBHSZH010000005">
    <property type="protein sequence ID" value="MFC7080713.1"/>
    <property type="molecule type" value="Genomic_DNA"/>
</dbReference>
<organism evidence="3 4">
    <name type="scientific">Halorussus caseinilyticus</name>
    <dbReference type="NCBI Taxonomy" id="3034025"/>
    <lineage>
        <taxon>Archaea</taxon>
        <taxon>Methanobacteriati</taxon>
        <taxon>Methanobacteriota</taxon>
        <taxon>Stenosarchaea group</taxon>
        <taxon>Halobacteria</taxon>
        <taxon>Halobacteriales</taxon>
        <taxon>Haladaptataceae</taxon>
        <taxon>Halorussus</taxon>
    </lineage>
</organism>
<evidence type="ECO:0000313" key="4">
    <source>
        <dbReference type="Proteomes" id="UP001596407"/>
    </source>
</evidence>
<dbReference type="InterPro" id="IPR012340">
    <property type="entry name" value="NA-bd_OB-fold"/>
</dbReference>
<feature type="region of interest" description="Disordered" evidence="1">
    <location>
        <begin position="56"/>
        <end position="79"/>
    </location>
</feature>
<dbReference type="Pfam" id="PF01938">
    <property type="entry name" value="TRAM"/>
    <property type="match status" value="1"/>
</dbReference>
<comment type="caution">
    <text evidence="3">The sequence shown here is derived from an EMBL/GenBank/DDBJ whole genome shotgun (WGS) entry which is preliminary data.</text>
</comment>
<accession>A0ABD5WSE8</accession>
<evidence type="ECO:0000313" key="3">
    <source>
        <dbReference type="EMBL" id="MFC7080713.1"/>
    </source>
</evidence>
<dbReference type="GeneID" id="79302615"/>
<keyword evidence="4" id="KW-1185">Reference proteome</keyword>
<dbReference type="RefSeq" id="WP_276281415.1">
    <property type="nucleotide sequence ID" value="NZ_CP119809.1"/>
</dbReference>
<evidence type="ECO:0000256" key="1">
    <source>
        <dbReference type="SAM" id="MobiDB-lite"/>
    </source>
</evidence>
<evidence type="ECO:0000259" key="2">
    <source>
        <dbReference type="PROSITE" id="PS50926"/>
    </source>
</evidence>
<dbReference type="InterPro" id="IPR002792">
    <property type="entry name" value="TRAM_dom"/>
</dbReference>
<proteinExistence type="predicted"/>
<dbReference type="PROSITE" id="PS50926">
    <property type="entry name" value="TRAM"/>
    <property type="match status" value="1"/>
</dbReference>
<name>A0ABD5WSE8_9EURY</name>
<sequence length="79" mass="8622">MPDRETAPVESGERYSVEIEDLGSEGDGIARIESFVVFVPGADLGDRVDIRIEEVGGSHATASIVEDEEGDRRESDRDE</sequence>
<protein>
    <submittedName>
        <fullName evidence="3">TRAM domain-containing protein</fullName>
    </submittedName>
</protein>
<feature type="domain" description="TRAM" evidence="2">
    <location>
        <begin position="8"/>
        <end position="66"/>
    </location>
</feature>
<reference evidence="3 4" key="1">
    <citation type="journal article" date="2019" name="Int. J. Syst. Evol. Microbiol.">
        <title>The Global Catalogue of Microorganisms (GCM) 10K type strain sequencing project: providing services to taxonomists for standard genome sequencing and annotation.</title>
        <authorList>
            <consortium name="The Broad Institute Genomics Platform"/>
            <consortium name="The Broad Institute Genome Sequencing Center for Infectious Disease"/>
            <person name="Wu L."/>
            <person name="Ma J."/>
        </authorList>
    </citation>
    <scope>NUCLEOTIDE SEQUENCE [LARGE SCALE GENOMIC DNA]</scope>
    <source>
        <strain evidence="3 4">DT72</strain>
    </source>
</reference>
<dbReference type="SUPFAM" id="SSF50249">
    <property type="entry name" value="Nucleic acid-binding proteins"/>
    <property type="match status" value="1"/>
</dbReference>
<dbReference type="AlphaFoldDB" id="A0ABD5WSE8"/>
<dbReference type="Proteomes" id="UP001596407">
    <property type="component" value="Unassembled WGS sequence"/>
</dbReference>
<gene>
    <name evidence="3" type="ORF">ACFQJ6_11945</name>
</gene>